<dbReference type="PIRSF" id="PIRSF031796">
    <property type="entry name" value="UPC031796"/>
    <property type="match status" value="1"/>
</dbReference>
<dbReference type="Proteomes" id="UP000246085">
    <property type="component" value="Chromosome BRAD3257"/>
</dbReference>
<name>A0A2U3QDA7_9BRAD</name>
<reference evidence="1 2" key="1">
    <citation type="submission" date="2018-03" db="EMBL/GenBank/DDBJ databases">
        <authorList>
            <person name="Gully D."/>
        </authorList>
    </citation>
    <scope>NUCLEOTIDE SEQUENCE [LARGE SCALE GENOMIC DNA]</scope>
    <source>
        <strain evidence="1">ORS3257</strain>
    </source>
</reference>
<organism evidence="1 2">
    <name type="scientific">Bradyrhizobium vignae</name>
    <dbReference type="NCBI Taxonomy" id="1549949"/>
    <lineage>
        <taxon>Bacteria</taxon>
        <taxon>Pseudomonadati</taxon>
        <taxon>Pseudomonadota</taxon>
        <taxon>Alphaproteobacteria</taxon>
        <taxon>Hyphomicrobiales</taxon>
        <taxon>Nitrobacteraceae</taxon>
        <taxon>Bradyrhizobium</taxon>
    </lineage>
</organism>
<evidence type="ECO:0000313" key="2">
    <source>
        <dbReference type="Proteomes" id="UP000246085"/>
    </source>
</evidence>
<sequence>MDSGLALCAPRNDGWGETVSALHGIGYLAPMDNTARIALVPPPDRRQSETALAIARGTARLLRSLGFSCISELPLPSGRRADLVALNERGEIWIVEIKSSVEDLRADQKWHEYRAHCDRLFFAFTQDLPCEIFPEDTGLIIADAYGAHLHCEAPEHKLAAATRKQMTVRFGMAAALRINRLVDPQGHVDFWE</sequence>
<protein>
    <recommendedName>
        <fullName evidence="3">DNA repair protein MmcB-related protein</fullName>
    </recommendedName>
</protein>
<evidence type="ECO:0000313" key="1">
    <source>
        <dbReference type="EMBL" id="SPP99408.1"/>
    </source>
</evidence>
<dbReference type="KEGG" id="bvz:BRAD3257_8829"/>
<dbReference type="InterPro" id="IPR009394">
    <property type="entry name" value="MmcB-like"/>
</dbReference>
<dbReference type="AlphaFoldDB" id="A0A2U3QDA7"/>
<accession>A0A2U3QDA7</accession>
<proteinExistence type="predicted"/>
<evidence type="ECO:0008006" key="3">
    <source>
        <dbReference type="Google" id="ProtNLM"/>
    </source>
</evidence>
<dbReference type="Pfam" id="PF06319">
    <property type="entry name" value="MmcB-like"/>
    <property type="match status" value="1"/>
</dbReference>
<gene>
    <name evidence="1" type="ORF">BRAD3257_8829</name>
</gene>
<dbReference type="EMBL" id="LS398110">
    <property type="protein sequence ID" value="SPP99408.1"/>
    <property type="molecule type" value="Genomic_DNA"/>
</dbReference>